<dbReference type="Gene3D" id="1.10.1200.10">
    <property type="entry name" value="ACP-like"/>
    <property type="match status" value="1"/>
</dbReference>
<dbReference type="RefSeq" id="WP_196925827.1">
    <property type="nucleotide sequence ID" value="NZ_CP108567.1"/>
</dbReference>
<sequence length="80" mass="8745">MGGSDRRDEILSILAAVGYRTVDASRERIDSLELARLVHELERRYGIDLDLDDDELAAMSTVSGAAELLGRLTLTAAEPE</sequence>
<dbReference type="Pfam" id="PF00550">
    <property type="entry name" value="PP-binding"/>
    <property type="match status" value="1"/>
</dbReference>
<dbReference type="SUPFAM" id="SSF47336">
    <property type="entry name" value="ACP-like"/>
    <property type="match status" value="1"/>
</dbReference>
<dbReference type="InterPro" id="IPR036736">
    <property type="entry name" value="ACP-like_sf"/>
</dbReference>
<protein>
    <submittedName>
        <fullName evidence="2">Acyl carrier protein</fullName>
    </submittedName>
</protein>
<comment type="caution">
    <text evidence="2">The sequence shown here is derived from an EMBL/GenBank/DDBJ whole genome shotgun (WGS) entry which is preliminary data.</text>
</comment>
<evidence type="ECO:0000313" key="2">
    <source>
        <dbReference type="EMBL" id="MBG6064664.1"/>
    </source>
</evidence>
<evidence type="ECO:0000313" key="3">
    <source>
        <dbReference type="Proteomes" id="UP000614915"/>
    </source>
</evidence>
<name>A0ABS0JCF1_9ACTN</name>
<dbReference type="EMBL" id="JADOTX010000001">
    <property type="protein sequence ID" value="MBG6064664.1"/>
    <property type="molecule type" value="Genomic_DNA"/>
</dbReference>
<feature type="domain" description="Carrier" evidence="1">
    <location>
        <begin position="29"/>
        <end position="68"/>
    </location>
</feature>
<keyword evidence="3" id="KW-1185">Reference proteome</keyword>
<gene>
    <name evidence="2" type="ORF">IW248_000951</name>
</gene>
<reference evidence="2 3" key="1">
    <citation type="submission" date="2020-11" db="EMBL/GenBank/DDBJ databases">
        <title>Sequencing the genomes of 1000 actinobacteria strains.</title>
        <authorList>
            <person name="Klenk H.-P."/>
        </authorList>
    </citation>
    <scope>NUCLEOTIDE SEQUENCE [LARGE SCALE GENOMIC DNA]</scope>
    <source>
        <strain evidence="2 3">DSM 101692</strain>
    </source>
</reference>
<accession>A0ABS0JCF1</accession>
<evidence type="ECO:0000259" key="1">
    <source>
        <dbReference type="Pfam" id="PF00550"/>
    </source>
</evidence>
<dbReference type="InterPro" id="IPR009081">
    <property type="entry name" value="PP-bd_ACP"/>
</dbReference>
<dbReference type="Proteomes" id="UP000614915">
    <property type="component" value="Unassembled WGS sequence"/>
</dbReference>
<proteinExistence type="predicted"/>
<organism evidence="2 3">
    <name type="scientific">Micromonospora ureilytica</name>
    <dbReference type="NCBI Taxonomy" id="709868"/>
    <lineage>
        <taxon>Bacteria</taxon>
        <taxon>Bacillati</taxon>
        <taxon>Actinomycetota</taxon>
        <taxon>Actinomycetes</taxon>
        <taxon>Micromonosporales</taxon>
        <taxon>Micromonosporaceae</taxon>
        <taxon>Micromonospora</taxon>
    </lineage>
</organism>